<accession>A0A0E9WZB0</accession>
<dbReference type="EMBL" id="GBXM01013617">
    <property type="protein sequence ID" value="JAH94960.1"/>
    <property type="molecule type" value="Transcribed_RNA"/>
</dbReference>
<organism evidence="1">
    <name type="scientific">Anguilla anguilla</name>
    <name type="common">European freshwater eel</name>
    <name type="synonym">Muraena anguilla</name>
    <dbReference type="NCBI Taxonomy" id="7936"/>
    <lineage>
        <taxon>Eukaryota</taxon>
        <taxon>Metazoa</taxon>
        <taxon>Chordata</taxon>
        <taxon>Craniata</taxon>
        <taxon>Vertebrata</taxon>
        <taxon>Euteleostomi</taxon>
        <taxon>Actinopterygii</taxon>
        <taxon>Neopterygii</taxon>
        <taxon>Teleostei</taxon>
        <taxon>Anguilliformes</taxon>
        <taxon>Anguillidae</taxon>
        <taxon>Anguilla</taxon>
    </lineage>
</organism>
<reference evidence="1" key="1">
    <citation type="submission" date="2014-11" db="EMBL/GenBank/DDBJ databases">
        <authorList>
            <person name="Amaro Gonzalez C."/>
        </authorList>
    </citation>
    <scope>NUCLEOTIDE SEQUENCE</scope>
</reference>
<protein>
    <submittedName>
        <fullName evidence="1">Uncharacterized protein</fullName>
    </submittedName>
</protein>
<evidence type="ECO:0000313" key="1">
    <source>
        <dbReference type="EMBL" id="JAH94960.1"/>
    </source>
</evidence>
<sequence length="77" mass="8886">MQDCKTICSCLPRLLMYNSVPNNIVMNASHRPFFIYFFTGENQNITYCFNSVETYQHTGIGMGTANQRAVREQTDPR</sequence>
<proteinExistence type="predicted"/>
<dbReference type="AlphaFoldDB" id="A0A0E9WZB0"/>
<reference evidence="1" key="2">
    <citation type="journal article" date="2015" name="Fish Shellfish Immunol.">
        <title>Early steps in the European eel (Anguilla anguilla)-Vibrio vulnificus interaction in the gills: Role of the RtxA13 toxin.</title>
        <authorList>
            <person name="Callol A."/>
            <person name="Pajuelo D."/>
            <person name="Ebbesson L."/>
            <person name="Teles M."/>
            <person name="MacKenzie S."/>
            <person name="Amaro C."/>
        </authorList>
    </citation>
    <scope>NUCLEOTIDE SEQUENCE</scope>
</reference>
<name>A0A0E9WZB0_ANGAN</name>